<feature type="coiled-coil region" evidence="1">
    <location>
        <begin position="154"/>
        <end position="181"/>
    </location>
</feature>
<evidence type="ECO:0000313" key="2">
    <source>
        <dbReference type="EMBL" id="NDL72217.1"/>
    </source>
</evidence>
<dbReference type="RefSeq" id="WP_202932498.1">
    <property type="nucleotide sequence ID" value="NZ_JAAEHK010000041.1"/>
</dbReference>
<comment type="caution">
    <text evidence="2">The sequence shown here is derived from an EMBL/GenBank/DDBJ whole genome shotgun (WGS) entry which is preliminary data.</text>
</comment>
<feature type="non-terminal residue" evidence="2">
    <location>
        <position position="1"/>
    </location>
</feature>
<accession>A0A7C9KXB6</accession>
<gene>
    <name evidence="2" type="ORF">GPL32_17075</name>
</gene>
<dbReference type="EMBL" id="JAAEHK010000041">
    <property type="protein sequence ID" value="NDL72217.1"/>
    <property type="molecule type" value="Genomic_DNA"/>
</dbReference>
<evidence type="ECO:0000256" key="1">
    <source>
        <dbReference type="SAM" id="Coils"/>
    </source>
</evidence>
<proteinExistence type="predicted"/>
<reference evidence="2 3" key="1">
    <citation type="submission" date="2020-01" db="EMBL/GenBank/DDBJ databases">
        <title>Whole genome sequencing of Halomonas alkaliphila strain LS44.</title>
        <authorList>
            <person name="Kumar S."/>
            <person name="Paul D."/>
            <person name="Shouche Y."/>
            <person name="Suryavanshi M.V."/>
        </authorList>
    </citation>
    <scope>NUCLEOTIDE SEQUENCE [LARGE SCALE GENOMIC DNA]</scope>
    <source>
        <strain evidence="2 3">LS44</strain>
    </source>
</reference>
<sequence length="279" mass="30782">SYALDSKNSSKFYSKLAAETNGANAYLQSLLVAQKVLEKISFANSRQSKIVREITFPPELTQAGIGLLSYFSTIIEKKYPDMEITVSIQQSGNTVTMTITHPDGRQDEIVHTLNGYGLVLIGKKSAEEILEDKIQVLALKHKLEIAKMEVSQVKEILELERQGSNTRISSLESEVKNLRDLVGTEMQFSKSVQNKFIDLISSYIDMSNQNVPIRAIQELGSAISERNASKAELILDDMSEKEPALFEKINKLIAEGAVAGVIGNSAYSWLVTVIAGLPK</sequence>
<evidence type="ECO:0000313" key="3">
    <source>
        <dbReference type="Proteomes" id="UP000480312"/>
    </source>
</evidence>
<keyword evidence="1" id="KW-0175">Coiled coil</keyword>
<dbReference type="AlphaFoldDB" id="A0A7C9KXB6"/>
<name>A0A7C9KXB6_9GAMM</name>
<protein>
    <submittedName>
        <fullName evidence="2">Uncharacterized protein</fullName>
    </submittedName>
</protein>
<organism evidence="2 3">
    <name type="scientific">Vreelandella alkaliphila</name>
    <dbReference type="NCBI Taxonomy" id="272774"/>
    <lineage>
        <taxon>Bacteria</taxon>
        <taxon>Pseudomonadati</taxon>
        <taxon>Pseudomonadota</taxon>
        <taxon>Gammaproteobacteria</taxon>
        <taxon>Oceanospirillales</taxon>
        <taxon>Halomonadaceae</taxon>
        <taxon>Vreelandella</taxon>
    </lineage>
</organism>
<dbReference type="Proteomes" id="UP000480312">
    <property type="component" value="Unassembled WGS sequence"/>
</dbReference>